<feature type="compositionally biased region" description="Low complexity" evidence="1">
    <location>
        <begin position="24"/>
        <end position="60"/>
    </location>
</feature>
<name>A0A0A9GAP5_ARUDO</name>
<protein>
    <submittedName>
        <fullName evidence="2">Uncharacterized protein</fullName>
    </submittedName>
</protein>
<feature type="region of interest" description="Disordered" evidence="1">
    <location>
        <begin position="1"/>
        <end position="60"/>
    </location>
</feature>
<dbReference type="EMBL" id="GBRH01180123">
    <property type="protein sequence ID" value="JAE17773.1"/>
    <property type="molecule type" value="Transcribed_RNA"/>
</dbReference>
<sequence length="60" mass="6315">MLSPRHLHPCSSIRERSPHSTAFATSMPEHASSSSSPTAAPGNTATISETASAASRDWHL</sequence>
<organism evidence="2">
    <name type="scientific">Arundo donax</name>
    <name type="common">Giant reed</name>
    <name type="synonym">Donax arundinaceus</name>
    <dbReference type="NCBI Taxonomy" id="35708"/>
    <lineage>
        <taxon>Eukaryota</taxon>
        <taxon>Viridiplantae</taxon>
        <taxon>Streptophyta</taxon>
        <taxon>Embryophyta</taxon>
        <taxon>Tracheophyta</taxon>
        <taxon>Spermatophyta</taxon>
        <taxon>Magnoliopsida</taxon>
        <taxon>Liliopsida</taxon>
        <taxon>Poales</taxon>
        <taxon>Poaceae</taxon>
        <taxon>PACMAD clade</taxon>
        <taxon>Arundinoideae</taxon>
        <taxon>Arundineae</taxon>
        <taxon>Arundo</taxon>
    </lineage>
</organism>
<proteinExistence type="predicted"/>
<evidence type="ECO:0000313" key="2">
    <source>
        <dbReference type="EMBL" id="JAE17773.1"/>
    </source>
</evidence>
<evidence type="ECO:0000256" key="1">
    <source>
        <dbReference type="SAM" id="MobiDB-lite"/>
    </source>
</evidence>
<reference evidence="2" key="1">
    <citation type="submission" date="2014-09" db="EMBL/GenBank/DDBJ databases">
        <authorList>
            <person name="Magalhaes I.L.F."/>
            <person name="Oliveira U."/>
            <person name="Santos F.R."/>
            <person name="Vidigal T.H.D.A."/>
            <person name="Brescovit A.D."/>
            <person name="Santos A.J."/>
        </authorList>
    </citation>
    <scope>NUCLEOTIDE SEQUENCE</scope>
    <source>
        <tissue evidence="2">Shoot tissue taken approximately 20 cm above the soil surface</tissue>
    </source>
</reference>
<dbReference type="AlphaFoldDB" id="A0A0A9GAP5"/>
<accession>A0A0A9GAP5</accession>
<reference evidence="2" key="2">
    <citation type="journal article" date="2015" name="Data Brief">
        <title>Shoot transcriptome of the giant reed, Arundo donax.</title>
        <authorList>
            <person name="Barrero R.A."/>
            <person name="Guerrero F.D."/>
            <person name="Moolhuijzen P."/>
            <person name="Goolsby J.A."/>
            <person name="Tidwell J."/>
            <person name="Bellgard S.E."/>
            <person name="Bellgard M.I."/>
        </authorList>
    </citation>
    <scope>NUCLEOTIDE SEQUENCE</scope>
    <source>
        <tissue evidence="2">Shoot tissue taken approximately 20 cm above the soil surface</tissue>
    </source>
</reference>